<dbReference type="SUPFAM" id="SSF103473">
    <property type="entry name" value="MFS general substrate transporter"/>
    <property type="match status" value="1"/>
</dbReference>
<evidence type="ECO:0000256" key="4">
    <source>
        <dbReference type="ARBA" id="ARBA00023136"/>
    </source>
</evidence>
<protein>
    <submittedName>
        <fullName evidence="7">MFS transporter</fullName>
    </submittedName>
</protein>
<evidence type="ECO:0000313" key="8">
    <source>
        <dbReference type="Proteomes" id="UP001221150"/>
    </source>
</evidence>
<dbReference type="InterPro" id="IPR036259">
    <property type="entry name" value="MFS_trans_sf"/>
</dbReference>
<dbReference type="Gene3D" id="1.20.1250.20">
    <property type="entry name" value="MFS general substrate transporter like domains"/>
    <property type="match status" value="2"/>
</dbReference>
<feature type="transmembrane region" description="Helical" evidence="5">
    <location>
        <begin position="261"/>
        <end position="284"/>
    </location>
</feature>
<evidence type="ECO:0000259" key="6">
    <source>
        <dbReference type="PROSITE" id="PS50850"/>
    </source>
</evidence>
<evidence type="ECO:0000256" key="3">
    <source>
        <dbReference type="ARBA" id="ARBA00022989"/>
    </source>
</evidence>
<sequence length="373" mass="37979">MHKKFGWSPVRMGSVLAVYWLASLSGAFLSKRAALPRVLERTLAVALFGTCLGLLAAAAAPVVGLWVSSVVGGAAYGYTQPHTNALLMRRCPPKLRAFAFGLKQAAVPAAALLASGAVPLLAGPVGWRMVFIAAAVPCSMGGVLLARTGLTDGPSVATDRGRDVPLRRDAYLVALSSAGFFGAMVGNGLGGFLVLGLTTGGASLSVASTVATAGAALNIVIRLAAGWLVGRMPRVAWRALTGLFIAGAAGTALLTQPDLTVIAVGALLAYGGGWGWAGLLHYVIGLPYTGWEQRATAYSQMGVSLGAASGPLVCGLLFTAVSPIAAWWALTVAGTVAAACVLFARMHIPPQQDGTAAHLPVAPRDTVEMAGQP</sequence>
<dbReference type="InterPro" id="IPR011701">
    <property type="entry name" value="MFS"/>
</dbReference>
<keyword evidence="3 5" id="KW-1133">Transmembrane helix</keyword>
<feature type="transmembrane region" description="Helical" evidence="5">
    <location>
        <begin position="324"/>
        <end position="344"/>
    </location>
</feature>
<comment type="caution">
    <text evidence="7">The sequence shown here is derived from an EMBL/GenBank/DDBJ whole genome shotgun (WGS) entry which is preliminary data.</text>
</comment>
<proteinExistence type="predicted"/>
<evidence type="ECO:0000313" key="7">
    <source>
        <dbReference type="EMBL" id="MDF3300864.1"/>
    </source>
</evidence>
<dbReference type="Pfam" id="PF07690">
    <property type="entry name" value="MFS_1"/>
    <property type="match status" value="1"/>
</dbReference>
<reference evidence="7 8" key="1">
    <citation type="submission" date="2023-03" db="EMBL/GenBank/DDBJ databases">
        <title>Draft genome sequence of Streptomyces sp. K1PA1 isolated from peat swamp forest in Thailand.</title>
        <authorList>
            <person name="Klaysubun C."/>
            <person name="Duangmal K."/>
        </authorList>
    </citation>
    <scope>NUCLEOTIDE SEQUENCE [LARGE SCALE GENOMIC DNA]</scope>
    <source>
        <strain evidence="7 8">K1PA1</strain>
    </source>
</reference>
<feature type="transmembrane region" description="Helical" evidence="5">
    <location>
        <begin position="127"/>
        <end position="150"/>
    </location>
</feature>
<feature type="transmembrane region" description="Helical" evidence="5">
    <location>
        <begin position="171"/>
        <end position="195"/>
    </location>
</feature>
<feature type="transmembrane region" description="Helical" evidence="5">
    <location>
        <begin position="201"/>
        <end position="223"/>
    </location>
</feature>
<feature type="transmembrane region" description="Helical" evidence="5">
    <location>
        <begin position="235"/>
        <end position="255"/>
    </location>
</feature>
<feature type="transmembrane region" description="Helical" evidence="5">
    <location>
        <begin position="296"/>
        <end position="318"/>
    </location>
</feature>
<dbReference type="InterPro" id="IPR020846">
    <property type="entry name" value="MFS_dom"/>
</dbReference>
<gene>
    <name evidence="7" type="ORF">P3H78_20000</name>
</gene>
<keyword evidence="8" id="KW-1185">Reference proteome</keyword>
<dbReference type="PANTHER" id="PTHR23527">
    <property type="entry name" value="BLL3282 PROTEIN"/>
    <property type="match status" value="1"/>
</dbReference>
<dbReference type="PROSITE" id="PS50850">
    <property type="entry name" value="MFS"/>
    <property type="match status" value="1"/>
</dbReference>
<accession>A0ABT6A8B2</accession>
<dbReference type="PANTHER" id="PTHR23527:SF1">
    <property type="entry name" value="BLL3282 PROTEIN"/>
    <property type="match status" value="1"/>
</dbReference>
<dbReference type="InterPro" id="IPR052952">
    <property type="entry name" value="MFS-Transporter"/>
</dbReference>
<comment type="subcellular location">
    <subcellularLocation>
        <location evidence="1">Cell membrane</location>
        <topology evidence="1">Multi-pass membrane protein</topology>
    </subcellularLocation>
</comment>
<evidence type="ECO:0000256" key="5">
    <source>
        <dbReference type="SAM" id="Phobius"/>
    </source>
</evidence>
<feature type="transmembrane region" description="Helical" evidence="5">
    <location>
        <begin position="97"/>
        <end position="121"/>
    </location>
</feature>
<feature type="domain" description="Major facilitator superfamily (MFS) profile" evidence="6">
    <location>
        <begin position="1"/>
        <end position="352"/>
    </location>
</feature>
<dbReference type="EMBL" id="JARJBB010000010">
    <property type="protein sequence ID" value="MDF3300864.1"/>
    <property type="molecule type" value="Genomic_DNA"/>
</dbReference>
<name>A0ABT6A8B2_9ACTN</name>
<keyword evidence="2 5" id="KW-0812">Transmembrane</keyword>
<evidence type="ECO:0000256" key="1">
    <source>
        <dbReference type="ARBA" id="ARBA00004651"/>
    </source>
</evidence>
<organism evidence="7 8">
    <name type="scientific">Streptomyces tropicalis</name>
    <dbReference type="NCBI Taxonomy" id="3034234"/>
    <lineage>
        <taxon>Bacteria</taxon>
        <taxon>Bacillati</taxon>
        <taxon>Actinomycetota</taxon>
        <taxon>Actinomycetes</taxon>
        <taxon>Kitasatosporales</taxon>
        <taxon>Streptomycetaceae</taxon>
        <taxon>Streptomyces</taxon>
    </lineage>
</organism>
<dbReference type="Proteomes" id="UP001221150">
    <property type="component" value="Unassembled WGS sequence"/>
</dbReference>
<evidence type="ECO:0000256" key="2">
    <source>
        <dbReference type="ARBA" id="ARBA00022692"/>
    </source>
</evidence>
<keyword evidence="4 5" id="KW-0472">Membrane</keyword>
<feature type="transmembrane region" description="Helical" evidence="5">
    <location>
        <begin position="45"/>
        <end position="76"/>
    </location>
</feature>
<dbReference type="RefSeq" id="WP_276110433.1">
    <property type="nucleotide sequence ID" value="NZ_JARJBB010000010.1"/>
</dbReference>